<dbReference type="Proteomes" id="UP000287166">
    <property type="component" value="Unassembled WGS sequence"/>
</dbReference>
<name>A0A401GBY9_9APHY</name>
<dbReference type="AlphaFoldDB" id="A0A401GBY9"/>
<proteinExistence type="predicted"/>
<feature type="compositionally biased region" description="Low complexity" evidence="2">
    <location>
        <begin position="116"/>
        <end position="130"/>
    </location>
</feature>
<dbReference type="InterPro" id="IPR038966">
    <property type="entry name" value="TMA17"/>
</dbReference>
<evidence type="ECO:0000256" key="2">
    <source>
        <dbReference type="SAM" id="MobiDB-lite"/>
    </source>
</evidence>
<dbReference type="EMBL" id="BFAD01000002">
    <property type="protein sequence ID" value="GBE79698.1"/>
    <property type="molecule type" value="Genomic_DNA"/>
</dbReference>
<dbReference type="GeneID" id="38776615"/>
<reference evidence="3 4" key="1">
    <citation type="journal article" date="2018" name="Sci. Rep.">
        <title>Genome sequence of the cauliflower mushroom Sparassis crispa (Hanabiratake) and its association with beneficial usage.</title>
        <authorList>
            <person name="Kiyama R."/>
            <person name="Furutani Y."/>
            <person name="Kawaguchi K."/>
            <person name="Nakanishi T."/>
        </authorList>
    </citation>
    <scope>NUCLEOTIDE SEQUENCE [LARGE SCALE GENOMIC DNA]</scope>
</reference>
<dbReference type="RefSeq" id="XP_027610611.1">
    <property type="nucleotide sequence ID" value="XM_027754810.1"/>
</dbReference>
<dbReference type="GO" id="GO:0030674">
    <property type="term" value="F:protein-macromolecule adaptor activity"/>
    <property type="evidence" value="ECO:0007669"/>
    <property type="project" value="TreeGrafter"/>
</dbReference>
<dbReference type="GO" id="GO:0070682">
    <property type="term" value="P:proteasome regulatory particle assembly"/>
    <property type="evidence" value="ECO:0007669"/>
    <property type="project" value="InterPro"/>
</dbReference>
<dbReference type="STRING" id="139825.A0A401GBY9"/>
<dbReference type="PANTHER" id="PTHR40422">
    <property type="entry name" value="TRANSLATION MACHINERY-ASSOCIATED PROTEIN 17"/>
    <property type="match status" value="1"/>
</dbReference>
<evidence type="ECO:0000313" key="3">
    <source>
        <dbReference type="EMBL" id="GBE79698.1"/>
    </source>
</evidence>
<feature type="coiled-coil region" evidence="1">
    <location>
        <begin position="21"/>
        <end position="48"/>
    </location>
</feature>
<organism evidence="3 4">
    <name type="scientific">Sparassis crispa</name>
    <dbReference type="NCBI Taxonomy" id="139825"/>
    <lineage>
        <taxon>Eukaryota</taxon>
        <taxon>Fungi</taxon>
        <taxon>Dikarya</taxon>
        <taxon>Basidiomycota</taxon>
        <taxon>Agaricomycotina</taxon>
        <taxon>Agaricomycetes</taxon>
        <taxon>Polyporales</taxon>
        <taxon>Sparassidaceae</taxon>
        <taxon>Sparassis</taxon>
    </lineage>
</organism>
<feature type="compositionally biased region" description="Polar residues" evidence="2">
    <location>
        <begin position="105"/>
        <end position="115"/>
    </location>
</feature>
<accession>A0A401GBY9</accession>
<keyword evidence="4" id="KW-1185">Reference proteome</keyword>
<feature type="region of interest" description="Disordered" evidence="2">
    <location>
        <begin position="93"/>
        <end position="142"/>
    </location>
</feature>
<gene>
    <name evidence="3" type="ORF">SCP_0208980</name>
</gene>
<dbReference type="PANTHER" id="PTHR40422:SF1">
    <property type="entry name" value="TRANSLATION MACHINERY-ASSOCIATED PROTEIN 17"/>
    <property type="match status" value="1"/>
</dbReference>
<feature type="compositionally biased region" description="Basic and acidic residues" evidence="2">
    <location>
        <begin position="132"/>
        <end position="142"/>
    </location>
</feature>
<dbReference type="OrthoDB" id="548474at2759"/>
<evidence type="ECO:0000313" key="4">
    <source>
        <dbReference type="Proteomes" id="UP000287166"/>
    </source>
</evidence>
<comment type="caution">
    <text evidence="3">The sequence shown here is derived from an EMBL/GenBank/DDBJ whole genome shotgun (WGS) entry which is preliminary data.</text>
</comment>
<dbReference type="InParanoid" id="A0A401GBY9"/>
<evidence type="ECO:0000256" key="1">
    <source>
        <dbReference type="SAM" id="Coils"/>
    </source>
</evidence>
<keyword evidence="1" id="KW-0175">Coiled coil</keyword>
<protein>
    <submittedName>
        <fullName evidence="3">Uncharacterized protein</fullName>
    </submittedName>
</protein>
<sequence length="142" mass="15561">MDYKPRFYQPFSLEEAVRMDVSVLTEEISRLQNSIEHLKTTQEELKEAMSSTPDPEFTKAVEENEVVIGSQEERISILRVALTEKGVLSSSHYNPVVTTGHAVNGHTSQQTGPDHTNNTAQAAASLSSQTDPHSDDGGGIHL</sequence>